<dbReference type="PROSITE" id="PS00154">
    <property type="entry name" value="ATPASE_E1_E2"/>
    <property type="match status" value="1"/>
</dbReference>
<dbReference type="Gene3D" id="2.70.150.10">
    <property type="entry name" value="Calcium-transporting ATPase, cytoplasmic transduction domain A"/>
    <property type="match status" value="1"/>
</dbReference>
<feature type="domain" description="HMA" evidence="12">
    <location>
        <begin position="6"/>
        <end position="70"/>
    </location>
</feature>
<feature type="transmembrane region" description="Helical" evidence="10">
    <location>
        <begin position="160"/>
        <end position="178"/>
    </location>
</feature>
<accession>A0ABU1Z3T9</accession>
<keyword evidence="3 10" id="KW-0812">Transmembrane</keyword>
<dbReference type="Pfam" id="PF00702">
    <property type="entry name" value="Hydrolase"/>
    <property type="match status" value="1"/>
</dbReference>
<feature type="transmembrane region" description="Helical" evidence="10">
    <location>
        <begin position="198"/>
        <end position="216"/>
    </location>
</feature>
<feature type="compositionally biased region" description="Polar residues" evidence="11">
    <location>
        <begin position="80"/>
        <end position="90"/>
    </location>
</feature>
<dbReference type="InterPro" id="IPR001757">
    <property type="entry name" value="P_typ_ATPase"/>
</dbReference>
<feature type="transmembrane region" description="Helical" evidence="10">
    <location>
        <begin position="777"/>
        <end position="794"/>
    </location>
</feature>
<feature type="transmembrane region" description="Helical" evidence="10">
    <location>
        <begin position="418"/>
        <end position="445"/>
    </location>
</feature>
<evidence type="ECO:0000256" key="3">
    <source>
        <dbReference type="ARBA" id="ARBA00022692"/>
    </source>
</evidence>
<dbReference type="RefSeq" id="WP_310248183.1">
    <property type="nucleotide sequence ID" value="NZ_JAVDXX010000001.1"/>
</dbReference>
<evidence type="ECO:0000259" key="12">
    <source>
        <dbReference type="PROSITE" id="PS50846"/>
    </source>
</evidence>
<sequence length="839" mass="86397">MSETQRVLTLDIEGMTCASCVNRIERKLEKLPGVTAAVNLPLETARVTAPADVEDGTLIEVIRKAGYDARIHSPKKTRTEAQTSTASHPSAEQAHADPALSSDTGQKNPAPSEAGQADPTGEFGSSAGYRIPLFKRFLIAAILTAPVLLISMVPGLQFRHWGWVAGLFSLPVATWAAWPFHKAAAINARHGTSTMDTLVSIGVIAATVYSWVQLLRDPALTADARLGDLHAMHGHHLYFESAAVIVTFLLLGRWLESRARHGAADATRALLELGASHATVVDADGGHREVPADELTVGTVILVRPGEKIAADGVVLEGDSDVDASMITGESVPVPVSPGSEVTGATINTSGRLLVRVSAAGEDTTLAAMGRMIAQAQSEKTPLVRLVDRISGVFVPIVLALAVLTFVGWWLIAGNPSGGFIAAVTVLVVACPCALGLATPVALVAGIGNGASRGILISGPAVLEEARNLDAVVLDKTGTITEGRMTLTSTTLLPGASAATSATASPAATVDISANTALAYAAALEQNSEHPIARAIVDAATGATGEAGGANGRQLTVEDFASHSGSGVTGVVSDQNGMRQAVAVGTLDLLTEQGMHVSDDARAELARLEREGMTVVALGIGGSGTGGTDAADTSTSGRAVALLSVADQVKPDSAEAVARLTGMGVTPWMVTGDNREVAAAVAREVGIPEAHVMAGVRPEGKVDAVRDLQADGTKIAMVGDGVNDAPALMTADLGLAMGAGTDVAREAAGVTLMGSSLGQAADAIELSRQTLRIIRQNIFWAFFYNVAALPVAMLGLLNPMIAGVAMATSSVIVVFNALRLRRFGKHSPGPHADVRGYQP</sequence>
<keyword evidence="8 10" id="KW-1133">Transmembrane helix</keyword>
<dbReference type="Proteomes" id="UP001180715">
    <property type="component" value="Unassembled WGS sequence"/>
</dbReference>
<dbReference type="InterPro" id="IPR006121">
    <property type="entry name" value="HMA_dom"/>
</dbReference>
<dbReference type="SFLD" id="SFLDF00027">
    <property type="entry name" value="p-type_atpase"/>
    <property type="match status" value="1"/>
</dbReference>
<evidence type="ECO:0000256" key="1">
    <source>
        <dbReference type="ARBA" id="ARBA00004651"/>
    </source>
</evidence>
<organism evidence="13 14">
    <name type="scientific">Pseudoglutamicibacter albus</name>
    <dbReference type="NCBI Taxonomy" id="98671"/>
    <lineage>
        <taxon>Bacteria</taxon>
        <taxon>Bacillati</taxon>
        <taxon>Actinomycetota</taxon>
        <taxon>Actinomycetes</taxon>
        <taxon>Micrococcales</taxon>
        <taxon>Micrococcaceae</taxon>
        <taxon>Pseudoglutamicibacter</taxon>
    </lineage>
</organism>
<dbReference type="InterPro" id="IPR023298">
    <property type="entry name" value="ATPase_P-typ_TM_dom_sf"/>
</dbReference>
<dbReference type="CDD" id="cd02094">
    <property type="entry name" value="P-type_ATPase_Cu-like"/>
    <property type="match status" value="1"/>
</dbReference>
<dbReference type="Gene3D" id="3.30.70.100">
    <property type="match status" value="1"/>
</dbReference>
<dbReference type="PANTHER" id="PTHR43520">
    <property type="entry name" value="ATP7, ISOFORM B"/>
    <property type="match status" value="1"/>
</dbReference>
<dbReference type="Gene3D" id="3.40.1110.10">
    <property type="entry name" value="Calcium-transporting ATPase, cytoplasmic domain N"/>
    <property type="match status" value="1"/>
</dbReference>
<gene>
    <name evidence="13" type="ORF">J2S67_001694</name>
</gene>
<feature type="transmembrane region" description="Helical" evidence="10">
    <location>
        <begin position="236"/>
        <end position="255"/>
    </location>
</feature>
<dbReference type="InterPro" id="IPR044492">
    <property type="entry name" value="P_typ_ATPase_HD_dom"/>
</dbReference>
<dbReference type="Pfam" id="PF00122">
    <property type="entry name" value="E1-E2_ATPase"/>
    <property type="match status" value="1"/>
</dbReference>
<evidence type="ECO:0000256" key="4">
    <source>
        <dbReference type="ARBA" id="ARBA00022723"/>
    </source>
</evidence>
<keyword evidence="6 10" id="KW-0067">ATP-binding</keyword>
<dbReference type="SUPFAM" id="SSF55008">
    <property type="entry name" value="HMA, heavy metal-associated domain"/>
    <property type="match status" value="1"/>
</dbReference>
<evidence type="ECO:0000313" key="14">
    <source>
        <dbReference type="Proteomes" id="UP001180715"/>
    </source>
</evidence>
<evidence type="ECO:0000256" key="6">
    <source>
        <dbReference type="ARBA" id="ARBA00022840"/>
    </source>
</evidence>
<dbReference type="Pfam" id="PF00403">
    <property type="entry name" value="HMA"/>
    <property type="match status" value="1"/>
</dbReference>
<dbReference type="NCBIfam" id="TIGR01494">
    <property type="entry name" value="ATPase_P-type"/>
    <property type="match status" value="2"/>
</dbReference>
<dbReference type="PROSITE" id="PS50846">
    <property type="entry name" value="HMA_2"/>
    <property type="match status" value="1"/>
</dbReference>
<dbReference type="InterPro" id="IPR036412">
    <property type="entry name" value="HAD-like_sf"/>
</dbReference>
<dbReference type="SUPFAM" id="SSF81665">
    <property type="entry name" value="Calcium ATPase, transmembrane domain M"/>
    <property type="match status" value="1"/>
</dbReference>
<dbReference type="PRINTS" id="PR00120">
    <property type="entry name" value="HATPASE"/>
</dbReference>
<name>A0ABU1Z3T9_9MICC</name>
<dbReference type="SUPFAM" id="SSF81660">
    <property type="entry name" value="Metal cation-transporting ATPase, ATP-binding domain N"/>
    <property type="match status" value="1"/>
</dbReference>
<dbReference type="EMBL" id="JAVDXX010000001">
    <property type="protein sequence ID" value="MDR7294426.1"/>
    <property type="molecule type" value="Genomic_DNA"/>
</dbReference>
<evidence type="ECO:0000313" key="13">
    <source>
        <dbReference type="EMBL" id="MDR7294426.1"/>
    </source>
</evidence>
<dbReference type="InterPro" id="IPR017969">
    <property type="entry name" value="Heavy-metal-associated_CS"/>
</dbReference>
<comment type="caution">
    <text evidence="13">The sequence shown here is derived from an EMBL/GenBank/DDBJ whole genome shotgun (WGS) entry which is preliminary data.</text>
</comment>
<dbReference type="NCBIfam" id="TIGR01525">
    <property type="entry name" value="ATPase-IB_hvy"/>
    <property type="match status" value="1"/>
</dbReference>
<evidence type="ECO:0000256" key="11">
    <source>
        <dbReference type="SAM" id="MobiDB-lite"/>
    </source>
</evidence>
<dbReference type="SUPFAM" id="SSF56784">
    <property type="entry name" value="HAD-like"/>
    <property type="match status" value="1"/>
</dbReference>
<evidence type="ECO:0000256" key="5">
    <source>
        <dbReference type="ARBA" id="ARBA00022741"/>
    </source>
</evidence>
<evidence type="ECO:0000256" key="2">
    <source>
        <dbReference type="ARBA" id="ARBA00006024"/>
    </source>
</evidence>
<comment type="similarity">
    <text evidence="2 10">Belongs to the cation transport ATPase (P-type) (TC 3.A.3) family. Type IB subfamily.</text>
</comment>
<dbReference type="InterPro" id="IPR023214">
    <property type="entry name" value="HAD_sf"/>
</dbReference>
<keyword evidence="4 10" id="KW-0479">Metal-binding</keyword>
<dbReference type="PROSITE" id="PS01047">
    <property type="entry name" value="HMA_1"/>
    <property type="match status" value="1"/>
</dbReference>
<keyword evidence="14" id="KW-1185">Reference proteome</keyword>
<dbReference type="Gene3D" id="3.40.50.1000">
    <property type="entry name" value="HAD superfamily/HAD-like"/>
    <property type="match status" value="1"/>
</dbReference>
<dbReference type="InterPro" id="IPR027256">
    <property type="entry name" value="P-typ_ATPase_IB"/>
</dbReference>
<dbReference type="PANTHER" id="PTHR43520:SF8">
    <property type="entry name" value="P-TYPE CU(+) TRANSPORTER"/>
    <property type="match status" value="1"/>
</dbReference>
<dbReference type="InterPro" id="IPR018303">
    <property type="entry name" value="ATPase_P-typ_P_site"/>
</dbReference>
<dbReference type="SFLD" id="SFLDS00003">
    <property type="entry name" value="Haloacid_Dehalogenase"/>
    <property type="match status" value="1"/>
</dbReference>
<evidence type="ECO:0000256" key="7">
    <source>
        <dbReference type="ARBA" id="ARBA00022967"/>
    </source>
</evidence>
<dbReference type="InterPro" id="IPR059000">
    <property type="entry name" value="ATPase_P-type_domA"/>
</dbReference>
<dbReference type="InterPro" id="IPR023299">
    <property type="entry name" value="ATPase_P-typ_cyto_dom_N"/>
</dbReference>
<dbReference type="SUPFAM" id="SSF81653">
    <property type="entry name" value="Calcium ATPase, transduction domain A"/>
    <property type="match status" value="1"/>
</dbReference>
<dbReference type="CDD" id="cd00371">
    <property type="entry name" value="HMA"/>
    <property type="match status" value="1"/>
</dbReference>
<evidence type="ECO:0000256" key="9">
    <source>
        <dbReference type="ARBA" id="ARBA00023136"/>
    </source>
</evidence>
<feature type="transmembrane region" description="Helical" evidence="10">
    <location>
        <begin position="800"/>
        <end position="818"/>
    </location>
</feature>
<comment type="subcellular location">
    <subcellularLocation>
        <location evidence="1">Cell membrane</location>
        <topology evidence="1">Multi-pass membrane protein</topology>
    </subcellularLocation>
</comment>
<feature type="transmembrane region" description="Helical" evidence="10">
    <location>
        <begin position="137"/>
        <end position="154"/>
    </location>
</feature>
<dbReference type="InterPro" id="IPR008250">
    <property type="entry name" value="ATPase_P-typ_transduc_dom_A_sf"/>
</dbReference>
<feature type="region of interest" description="Disordered" evidence="11">
    <location>
        <begin position="72"/>
        <end position="121"/>
    </location>
</feature>
<dbReference type="SFLD" id="SFLDG00002">
    <property type="entry name" value="C1.7:_P-type_atpase_like"/>
    <property type="match status" value="1"/>
</dbReference>
<keyword evidence="9 10" id="KW-0472">Membrane</keyword>
<dbReference type="PRINTS" id="PR00119">
    <property type="entry name" value="CATATPASE"/>
</dbReference>
<evidence type="ECO:0000256" key="10">
    <source>
        <dbReference type="RuleBase" id="RU362081"/>
    </source>
</evidence>
<keyword evidence="10" id="KW-1003">Cell membrane</keyword>
<reference evidence="13" key="1">
    <citation type="submission" date="2023-07" db="EMBL/GenBank/DDBJ databases">
        <title>Sequencing the genomes of 1000 actinobacteria strains.</title>
        <authorList>
            <person name="Klenk H.-P."/>
        </authorList>
    </citation>
    <scope>NUCLEOTIDE SEQUENCE</scope>
    <source>
        <strain evidence="13">DSM 13068</strain>
    </source>
</reference>
<proteinExistence type="inferred from homology"/>
<feature type="transmembrane region" description="Helical" evidence="10">
    <location>
        <begin position="390"/>
        <end position="412"/>
    </location>
</feature>
<protein>
    <submittedName>
        <fullName evidence="13">Cu+-exporting ATPase</fullName>
    </submittedName>
</protein>
<dbReference type="InterPro" id="IPR036163">
    <property type="entry name" value="HMA_dom_sf"/>
</dbReference>
<keyword evidence="5 10" id="KW-0547">Nucleotide-binding</keyword>
<evidence type="ECO:0000256" key="8">
    <source>
        <dbReference type="ARBA" id="ARBA00022989"/>
    </source>
</evidence>
<keyword evidence="7" id="KW-1278">Translocase</keyword>